<dbReference type="Proteomes" id="UP000620075">
    <property type="component" value="Unassembled WGS sequence"/>
</dbReference>
<evidence type="ECO:0000256" key="1">
    <source>
        <dbReference type="SAM" id="MobiDB-lite"/>
    </source>
</evidence>
<dbReference type="InterPro" id="IPR008258">
    <property type="entry name" value="Transglycosylase_SLT_dom_1"/>
</dbReference>
<dbReference type="Pfam" id="PF01464">
    <property type="entry name" value="SLT"/>
    <property type="match status" value="1"/>
</dbReference>
<evidence type="ECO:0000313" key="3">
    <source>
        <dbReference type="EMBL" id="MBJ7602233.1"/>
    </source>
</evidence>
<dbReference type="RefSeq" id="WP_338176633.1">
    <property type="nucleotide sequence ID" value="NZ_JAEKNQ010000018.1"/>
</dbReference>
<proteinExistence type="predicted"/>
<feature type="compositionally biased region" description="Basic and acidic residues" evidence="1">
    <location>
        <begin position="70"/>
        <end position="93"/>
    </location>
</feature>
<dbReference type="InterPro" id="IPR023346">
    <property type="entry name" value="Lysozyme-like_dom_sf"/>
</dbReference>
<dbReference type="EMBL" id="JAEKNQ010000018">
    <property type="protein sequence ID" value="MBJ7602233.1"/>
    <property type="molecule type" value="Genomic_DNA"/>
</dbReference>
<feature type="region of interest" description="Disordered" evidence="1">
    <location>
        <begin position="69"/>
        <end position="93"/>
    </location>
</feature>
<dbReference type="SUPFAM" id="SSF53955">
    <property type="entry name" value="Lysozyme-like"/>
    <property type="match status" value="1"/>
</dbReference>
<name>A0A934KG25_9BACT</name>
<accession>A0A934KG25</accession>
<evidence type="ECO:0000259" key="2">
    <source>
        <dbReference type="Pfam" id="PF01464"/>
    </source>
</evidence>
<organism evidence="3 4">
    <name type="scientific">Candidatus Dormiibacter inghamiae</name>
    <dbReference type="NCBI Taxonomy" id="3127013"/>
    <lineage>
        <taxon>Bacteria</taxon>
        <taxon>Bacillati</taxon>
        <taxon>Candidatus Dormiibacterota</taxon>
        <taxon>Candidatus Dormibacteria</taxon>
        <taxon>Candidatus Dormibacterales</taxon>
        <taxon>Candidatus Dormibacteraceae</taxon>
        <taxon>Candidatus Dormiibacter</taxon>
    </lineage>
</organism>
<comment type="caution">
    <text evidence="3">The sequence shown here is derived from an EMBL/GenBank/DDBJ whole genome shotgun (WGS) entry which is preliminary data.</text>
</comment>
<gene>
    <name evidence="3" type="ORF">JF888_03420</name>
</gene>
<reference evidence="3 4" key="1">
    <citation type="submission" date="2020-10" db="EMBL/GenBank/DDBJ databases">
        <title>Ca. Dormibacterota MAGs.</title>
        <authorList>
            <person name="Montgomery K."/>
        </authorList>
    </citation>
    <scope>NUCLEOTIDE SEQUENCE [LARGE SCALE GENOMIC DNA]</scope>
    <source>
        <strain evidence="3">SC8811_S16_3</strain>
    </source>
</reference>
<sequence length="207" mass="22388">MKLADLQDEIDQTQVRVTHEQAELRQLARYLYGQPASPILALFSAGSPSEALNHYADLRAAAERAAATRSARDRDLSRLQNERTTLEEDRQRADAARSTLANRYQQLLLSLGVSSAIQVLILDTFAAYGPAGQAWALRVADCESHYNPNAVNSASGASGLFQFLPSSWASTPQGRQGLSVFDPAANAQGAAWYYGATGRTGGPWSCK</sequence>
<dbReference type="Gene3D" id="6.10.250.3150">
    <property type="match status" value="1"/>
</dbReference>
<feature type="domain" description="Transglycosylase SLT" evidence="2">
    <location>
        <begin position="136"/>
        <end position="193"/>
    </location>
</feature>
<dbReference type="AlphaFoldDB" id="A0A934KG25"/>
<protein>
    <submittedName>
        <fullName evidence="3">Transglycosylase SLT domain-containing protein</fullName>
    </submittedName>
</protein>
<evidence type="ECO:0000313" key="4">
    <source>
        <dbReference type="Proteomes" id="UP000620075"/>
    </source>
</evidence>
<dbReference type="Gene3D" id="1.10.530.10">
    <property type="match status" value="1"/>
</dbReference>